<accession>A0A1H8ERB8</accession>
<gene>
    <name evidence="1" type="ORF">SAMN05444955_107131</name>
</gene>
<dbReference type="AlphaFoldDB" id="A0A1H8ERB8"/>
<protein>
    <submittedName>
        <fullName evidence="1">Uncharacterized protein</fullName>
    </submittedName>
</protein>
<dbReference type="EMBL" id="FOCQ01000007">
    <property type="protein sequence ID" value="SEN22059.1"/>
    <property type="molecule type" value="Genomic_DNA"/>
</dbReference>
<reference evidence="1 2" key="1">
    <citation type="submission" date="2016-10" db="EMBL/GenBank/DDBJ databases">
        <authorList>
            <person name="de Groot N.N."/>
        </authorList>
    </citation>
    <scope>NUCLEOTIDE SEQUENCE [LARGE SCALE GENOMIC DNA]</scope>
    <source>
        <strain evidence="1 2">DSM 46701</strain>
    </source>
</reference>
<proteinExistence type="predicted"/>
<organism evidence="1 2">
    <name type="scientific">Lihuaxuella thermophila</name>
    <dbReference type="NCBI Taxonomy" id="1173111"/>
    <lineage>
        <taxon>Bacteria</taxon>
        <taxon>Bacillati</taxon>
        <taxon>Bacillota</taxon>
        <taxon>Bacilli</taxon>
        <taxon>Bacillales</taxon>
        <taxon>Thermoactinomycetaceae</taxon>
        <taxon>Lihuaxuella</taxon>
    </lineage>
</organism>
<evidence type="ECO:0000313" key="1">
    <source>
        <dbReference type="EMBL" id="SEN22059.1"/>
    </source>
</evidence>
<dbReference type="RefSeq" id="WP_089967937.1">
    <property type="nucleotide sequence ID" value="NZ_FOCQ01000007.1"/>
</dbReference>
<name>A0A1H8ERB8_9BACL</name>
<keyword evidence="2" id="KW-1185">Reference proteome</keyword>
<evidence type="ECO:0000313" key="2">
    <source>
        <dbReference type="Proteomes" id="UP000199695"/>
    </source>
</evidence>
<dbReference type="Proteomes" id="UP000199695">
    <property type="component" value="Unassembled WGS sequence"/>
</dbReference>
<sequence>MRAARSMKKGYQNEIPQIENSGVVFKSKNCTYITEWGNKLGYEQTKDDLCRVLAKIELGI</sequence>